<gene>
    <name evidence="1" type="ORF">ISN45_Aa04g018670</name>
</gene>
<reference evidence="1 2" key="1">
    <citation type="submission" date="2020-12" db="EMBL/GenBank/DDBJ databases">
        <title>Concerted genomic and epigenomic changes stabilize Arabidopsis allopolyploids.</title>
        <authorList>
            <person name="Chen Z."/>
        </authorList>
    </citation>
    <scope>NUCLEOTIDE SEQUENCE [LARGE SCALE GENOMIC DNA]</scope>
    <source>
        <strain evidence="1">Allo738</strain>
        <tissue evidence="1">Leaf</tissue>
    </source>
</reference>
<evidence type="ECO:0000313" key="1">
    <source>
        <dbReference type="EMBL" id="KAG7569113.1"/>
    </source>
</evidence>
<dbReference type="AlphaFoldDB" id="A0A8T2A6B1"/>
<keyword evidence="2" id="KW-1185">Reference proteome</keyword>
<dbReference type="Proteomes" id="UP000694240">
    <property type="component" value="Chromosome 9"/>
</dbReference>
<name>A0A8T2A6B1_9BRAS</name>
<proteinExistence type="predicted"/>
<accession>A0A8T2A6B1</accession>
<sequence length="389" mass="45287">MVKNVQNPLARSFYCTEKEEIEPPSINIFNDFMYGIESEVLRIFLGNAYESLLSRSREIESMASFVSSTEVIVPEEETRSLEEEVIKLMKLMNLESLGNRESRLTGLDDDGNKWKLVRKTVKRRERRVERNQESDVKEIFKTAARKTESRFQEALQEEPSSSSVKWGFAEAKDEVVSLGIRLTHALIKLTLLRVHKNEREKQLWLRNWFFGESYKKQSALMYLLDYLLYKAEEFAASVLMEECGNDHHREQIPEEEKIGDDCFERLAAAIFSIQLLAINLSKNVLTERDLIATEIELLQCVKDVKFVERAIGVLMKGRSLKLKHKAKQTLPMKERTETIFWTKVDGELNKCWGESFWKYVAAARHLESVISCHRIVYTLCKLFVFGFES</sequence>
<organism evidence="1 2">
    <name type="scientific">Arabidopsis thaliana x Arabidopsis arenosa</name>
    <dbReference type="NCBI Taxonomy" id="1240361"/>
    <lineage>
        <taxon>Eukaryota</taxon>
        <taxon>Viridiplantae</taxon>
        <taxon>Streptophyta</taxon>
        <taxon>Embryophyta</taxon>
        <taxon>Tracheophyta</taxon>
        <taxon>Spermatophyta</taxon>
        <taxon>Magnoliopsida</taxon>
        <taxon>eudicotyledons</taxon>
        <taxon>Gunneridae</taxon>
        <taxon>Pentapetalae</taxon>
        <taxon>rosids</taxon>
        <taxon>malvids</taxon>
        <taxon>Brassicales</taxon>
        <taxon>Brassicaceae</taxon>
        <taxon>Camelineae</taxon>
        <taxon>Arabidopsis</taxon>
    </lineage>
</organism>
<evidence type="ECO:0000313" key="2">
    <source>
        <dbReference type="Proteomes" id="UP000694240"/>
    </source>
</evidence>
<protein>
    <submittedName>
        <fullName evidence="1">Uncharacterized protein</fullName>
    </submittedName>
</protein>
<dbReference type="EMBL" id="JAEFBK010000009">
    <property type="protein sequence ID" value="KAG7569113.1"/>
    <property type="molecule type" value="Genomic_DNA"/>
</dbReference>
<comment type="caution">
    <text evidence="1">The sequence shown here is derived from an EMBL/GenBank/DDBJ whole genome shotgun (WGS) entry which is preliminary data.</text>
</comment>